<feature type="transmembrane region" description="Helical" evidence="2">
    <location>
        <begin position="655"/>
        <end position="674"/>
    </location>
</feature>
<feature type="transmembrane region" description="Helical" evidence="2">
    <location>
        <begin position="686"/>
        <end position="707"/>
    </location>
</feature>
<feature type="transmembrane region" description="Helical" evidence="2">
    <location>
        <begin position="478"/>
        <end position="497"/>
    </location>
</feature>
<dbReference type="Pfam" id="PF08885">
    <property type="entry name" value="GSCFA"/>
    <property type="match status" value="1"/>
</dbReference>
<keyword evidence="2" id="KW-0812">Transmembrane</keyword>
<comment type="caution">
    <text evidence="5">The sequence shown here is derived from an EMBL/GenBank/DDBJ whole genome shotgun (WGS) entry which is preliminary data.</text>
</comment>
<dbReference type="Proteomes" id="UP001202867">
    <property type="component" value="Unassembled WGS sequence"/>
</dbReference>
<feature type="region of interest" description="Disordered" evidence="1">
    <location>
        <begin position="358"/>
        <end position="383"/>
    </location>
</feature>
<feature type="transmembrane region" description="Helical" evidence="2">
    <location>
        <begin position="437"/>
        <end position="458"/>
    </location>
</feature>
<feature type="transmembrane region" description="Helical" evidence="2">
    <location>
        <begin position="727"/>
        <end position="748"/>
    </location>
</feature>
<dbReference type="PANTHER" id="PTHR23028">
    <property type="entry name" value="ACETYLTRANSFERASE"/>
    <property type="match status" value="1"/>
</dbReference>
<evidence type="ECO:0000256" key="2">
    <source>
        <dbReference type="SAM" id="Phobius"/>
    </source>
</evidence>
<feature type="transmembrane region" description="Helical" evidence="2">
    <location>
        <begin position="629"/>
        <end position="648"/>
    </location>
</feature>
<dbReference type="PANTHER" id="PTHR23028:SF53">
    <property type="entry name" value="ACYL_TRANSF_3 DOMAIN-CONTAINING PROTEIN"/>
    <property type="match status" value="1"/>
</dbReference>
<reference evidence="6" key="2">
    <citation type="submission" date="2023-07" db="EMBL/GenBank/DDBJ databases">
        <title>Ancylobacter moscoviensis sp. nov., facultatively methylotrophic bacteria from activated sludge and the reclassification of Starkeya novella (Starkey 1934) Kelly et al. 2000 as Ancylobacter novellus comb. nov., Starkeya koreensis Im et al. 2006 as Ancylobacter koreensis comb.nov., Angulomicrobium tetraedrale Vasil'eva et al. 1986 as Ancylobacter tetraedralis comb. nov., Angulomicrobium amanitiforme Fritz et al. 2004 as Ancylobacter amanitiformis comb. nov. and Methylorhabdus multivorans Doronina et al. 1996 as Ancylobacter multivorans comb. nov. and emended description of the genus Ancylobacter.</title>
        <authorList>
            <person name="Doronina N."/>
            <person name="Chemodurova A."/>
            <person name="Grouzdev D."/>
            <person name="Koziaeva V."/>
            <person name="Shi W."/>
            <person name="Wu L."/>
            <person name="Kaparullina E."/>
        </authorList>
    </citation>
    <scope>NUCLEOTIDE SEQUENCE [LARGE SCALE GENOMIC DNA]</scope>
    <source>
        <strain evidence="6">Jip08</strain>
    </source>
</reference>
<proteinExistence type="predicted"/>
<protein>
    <submittedName>
        <fullName evidence="5">GSCFA domain-containing protein</fullName>
    </submittedName>
</protein>
<feature type="transmembrane region" description="Helical" evidence="2">
    <location>
        <begin position="536"/>
        <end position="569"/>
    </location>
</feature>
<keyword evidence="2" id="KW-1133">Transmembrane helix</keyword>
<gene>
    <name evidence="5" type="ORF">MWN33_10820</name>
</gene>
<feature type="domain" description="GSCFA" evidence="4">
    <location>
        <begin position="42"/>
        <end position="313"/>
    </location>
</feature>
<sequence length="751" mass="82504">MPSHPYKELPDTAYWRRAVAAPPPGDVDPVVGFGLTITRESRVATAGSCFAQHIARHLQQAGFCHYIVEDGHPVLTQAVRQAQGYGLYSARYGNIYTARQLMQLMQRAYGEFTPEERAWIEPDGRVLDPFRPTVQPGGFVSIAEMERDRAQHLASVRRLFESCDVFVFTLGLTECWLSRADGAVFPVCPGVEGGGFDPVRHAFHNQTAAEVEADLTAFVERLKAVNPAAQIVLTVSPVPLVATAEPDSHVLAATTHAKAVLRVAAETVRRRYRHVHYFPSYEIVTGAHNRGRAFGADLRSVSEESVTHVMRLFLAHAAGVTDAEAKAAPPRPAMEEPDPSERLSARIVAVECDEEALDRPAGERRVDGEGAAPPPPPSPGGWRGAMVGFLDRTRIDSTSLKARIGGLDELRGLATLWVMLCHGGVLFDWLPLAIMGWGMHGVVLFFMVSGYLITRILIGQIRSGEPLAHFFVRRTLRIWPLMLVVLAVGAVAMPQFAHSVAFNLLLVNNYALGLGIEPVFRTDVMWSLAIEEQFYLLWPLVLLALGLRFLPLALFGIILAGFCFDAGLLTTPWPMPLSRTTYGCMQYITLGAAVALGRQGLYAALAAIAAFVGLFALKTGAHALAEFRSIWWGVTFALFAAVYLTVHWRPLLRSSFLAFTGRLCYGLYLIHFFISWLTLTRVGTGWIVPGAVYFAGSYALAIASLHLIEKPALLLRPALERSRRAQLWLLIAVLISAMVALISILSRLPRT</sequence>
<dbReference type="InterPro" id="IPR050879">
    <property type="entry name" value="Acyltransferase_3"/>
</dbReference>
<evidence type="ECO:0000259" key="4">
    <source>
        <dbReference type="Pfam" id="PF08885"/>
    </source>
</evidence>
<dbReference type="InterPro" id="IPR002656">
    <property type="entry name" value="Acyl_transf_3_dom"/>
</dbReference>
<dbReference type="RefSeq" id="WP_247200511.1">
    <property type="nucleotide sequence ID" value="NZ_JALKCG010000003.1"/>
</dbReference>
<feature type="domain" description="Acyltransferase 3" evidence="3">
    <location>
        <begin position="405"/>
        <end position="703"/>
    </location>
</feature>
<reference evidence="5 6" key="1">
    <citation type="submission" date="2022-04" db="EMBL/GenBank/DDBJ databases">
        <authorList>
            <person name="Grouzdev D.S."/>
            <person name="Pantiukh K.S."/>
            <person name="Krutkina M.S."/>
        </authorList>
    </citation>
    <scope>NUCLEOTIDE SEQUENCE [LARGE SCALE GENOMIC DNA]</scope>
    <source>
        <strain evidence="5 6">Jip08</strain>
    </source>
</reference>
<dbReference type="InterPro" id="IPR014982">
    <property type="entry name" value="GSCFA"/>
</dbReference>
<evidence type="ECO:0000313" key="5">
    <source>
        <dbReference type="EMBL" id="MCK0208523.1"/>
    </source>
</evidence>
<evidence type="ECO:0000313" key="6">
    <source>
        <dbReference type="Proteomes" id="UP001202867"/>
    </source>
</evidence>
<evidence type="ECO:0000259" key="3">
    <source>
        <dbReference type="Pfam" id="PF01757"/>
    </source>
</evidence>
<dbReference type="EMBL" id="JALKCG010000003">
    <property type="protein sequence ID" value="MCK0208523.1"/>
    <property type="molecule type" value="Genomic_DNA"/>
</dbReference>
<feature type="compositionally biased region" description="Basic and acidic residues" evidence="1">
    <location>
        <begin position="358"/>
        <end position="368"/>
    </location>
</feature>
<dbReference type="Pfam" id="PF01757">
    <property type="entry name" value="Acyl_transf_3"/>
    <property type="match status" value="1"/>
</dbReference>
<keyword evidence="2" id="KW-0472">Membrane</keyword>
<accession>A0ABT0DML4</accession>
<evidence type="ECO:0000256" key="1">
    <source>
        <dbReference type="SAM" id="MobiDB-lite"/>
    </source>
</evidence>
<feature type="transmembrane region" description="Helical" evidence="2">
    <location>
        <begin position="600"/>
        <end position="617"/>
    </location>
</feature>
<name>A0ABT0DML4_9HYPH</name>
<organism evidence="5 6">
    <name type="scientific">Ancylobacter koreensis</name>
    <dbReference type="NCBI Taxonomy" id="266121"/>
    <lineage>
        <taxon>Bacteria</taxon>
        <taxon>Pseudomonadati</taxon>
        <taxon>Pseudomonadota</taxon>
        <taxon>Alphaproteobacteria</taxon>
        <taxon>Hyphomicrobiales</taxon>
        <taxon>Xanthobacteraceae</taxon>
        <taxon>Ancylobacter</taxon>
    </lineage>
</organism>
<keyword evidence="6" id="KW-1185">Reference proteome</keyword>